<evidence type="ECO:0000313" key="3">
    <source>
        <dbReference type="Proteomes" id="UP000051952"/>
    </source>
</evidence>
<reference evidence="3" key="1">
    <citation type="submission" date="2015-09" db="EMBL/GenBank/DDBJ databases">
        <authorList>
            <consortium name="Pathogen Informatics"/>
        </authorList>
    </citation>
    <scope>NUCLEOTIDE SEQUENCE [LARGE SCALE GENOMIC DNA]</scope>
    <source>
        <strain evidence="3">Lake Konstanz</strain>
    </source>
</reference>
<feature type="compositionally biased region" description="Polar residues" evidence="1">
    <location>
        <begin position="14"/>
        <end position="23"/>
    </location>
</feature>
<feature type="compositionally biased region" description="Basic residues" evidence="1">
    <location>
        <begin position="1"/>
        <end position="13"/>
    </location>
</feature>
<feature type="region of interest" description="Disordered" evidence="1">
    <location>
        <begin position="1"/>
        <end position="33"/>
    </location>
</feature>
<proteinExistence type="predicted"/>
<feature type="non-terminal residue" evidence="2">
    <location>
        <position position="145"/>
    </location>
</feature>
<protein>
    <submittedName>
        <fullName evidence="2">Uncharacterized protein</fullName>
    </submittedName>
</protein>
<name>A0A0S4IPQ1_BODSA</name>
<gene>
    <name evidence="2" type="ORF">BSAL_66770</name>
</gene>
<dbReference type="Proteomes" id="UP000051952">
    <property type="component" value="Unassembled WGS sequence"/>
</dbReference>
<evidence type="ECO:0000256" key="1">
    <source>
        <dbReference type="SAM" id="MobiDB-lite"/>
    </source>
</evidence>
<evidence type="ECO:0000313" key="2">
    <source>
        <dbReference type="EMBL" id="CUF88384.1"/>
    </source>
</evidence>
<dbReference type="AlphaFoldDB" id="A0A0S4IPQ1"/>
<dbReference type="VEuPathDB" id="TriTrypDB:BSAL_66770"/>
<sequence length="145" mass="15457">MKSKLHPTPKIAKRNSTGSSFVSQGRRPTAVDGAATPAALVKTSDTIEFITFAEVTDLIHRTVTELEKNNAATEVNANSHNYYRALVECLDALDGIGGNTTSGIGYRNANIGQREGQRMQLRSGLEAFLSAALRRLHAAATNSGG</sequence>
<dbReference type="EMBL" id="CYKH01000431">
    <property type="protein sequence ID" value="CUF88384.1"/>
    <property type="molecule type" value="Genomic_DNA"/>
</dbReference>
<organism evidence="2 3">
    <name type="scientific">Bodo saltans</name>
    <name type="common">Flagellated protozoan</name>
    <dbReference type="NCBI Taxonomy" id="75058"/>
    <lineage>
        <taxon>Eukaryota</taxon>
        <taxon>Discoba</taxon>
        <taxon>Euglenozoa</taxon>
        <taxon>Kinetoplastea</taxon>
        <taxon>Metakinetoplastina</taxon>
        <taxon>Eubodonida</taxon>
        <taxon>Bodonidae</taxon>
        <taxon>Bodo</taxon>
    </lineage>
</organism>
<keyword evidence="3" id="KW-1185">Reference proteome</keyword>
<accession>A0A0S4IPQ1</accession>